<dbReference type="EMBL" id="CP036433">
    <property type="protein sequence ID" value="QDU96859.1"/>
    <property type="molecule type" value="Genomic_DNA"/>
</dbReference>
<evidence type="ECO:0008006" key="3">
    <source>
        <dbReference type="Google" id="ProtNLM"/>
    </source>
</evidence>
<dbReference type="Proteomes" id="UP000317648">
    <property type="component" value="Chromosome"/>
</dbReference>
<sequence length="279" mass="29243">MFMLSPLNPDSTARQTCRVLVTVIVSIVAATTCSLHAPAVSAQGPVAPRFKYEGTLLTRSGGQYVVKLAGGGHALVHANPNRPPQMPALVERVKGKATVKELRQGMYVELKGIVKDRKIAEPVRALTVIGYELGATLGAFPDAGDGKFDVEEKLPEGAERMKVSGRLQKLTSVHAFTISYRGGSISGVLADDAEVTFDSSDLQYAKLGAPIVVEGFHDPILNADFATQVSIYIGPKPIEAASEPFKPVVPAAGAAAGPLGGADADAKGVKFKGAILRVN</sequence>
<keyword evidence="2" id="KW-1185">Reference proteome</keyword>
<dbReference type="KEGG" id="lcre:Pla8534_46810"/>
<dbReference type="AlphaFoldDB" id="A0A518DYD4"/>
<reference evidence="1 2" key="1">
    <citation type="submission" date="2019-02" db="EMBL/GenBank/DDBJ databases">
        <title>Deep-cultivation of Planctomycetes and their phenomic and genomic characterization uncovers novel biology.</title>
        <authorList>
            <person name="Wiegand S."/>
            <person name="Jogler M."/>
            <person name="Boedeker C."/>
            <person name="Pinto D."/>
            <person name="Vollmers J."/>
            <person name="Rivas-Marin E."/>
            <person name="Kohn T."/>
            <person name="Peeters S.H."/>
            <person name="Heuer A."/>
            <person name="Rast P."/>
            <person name="Oberbeckmann S."/>
            <person name="Bunk B."/>
            <person name="Jeske O."/>
            <person name="Meyerdierks A."/>
            <person name="Storesund J.E."/>
            <person name="Kallscheuer N."/>
            <person name="Luecker S."/>
            <person name="Lage O.M."/>
            <person name="Pohl T."/>
            <person name="Merkel B.J."/>
            <person name="Hornburger P."/>
            <person name="Mueller R.-W."/>
            <person name="Bruemmer F."/>
            <person name="Labrenz M."/>
            <person name="Spormann A.M."/>
            <person name="Op den Camp H."/>
            <person name="Overmann J."/>
            <person name="Amann R."/>
            <person name="Jetten M.S.M."/>
            <person name="Mascher T."/>
            <person name="Medema M.H."/>
            <person name="Devos D.P."/>
            <person name="Kaster A.-K."/>
            <person name="Ovreas L."/>
            <person name="Rohde M."/>
            <person name="Galperin M.Y."/>
            <person name="Jogler C."/>
        </authorList>
    </citation>
    <scope>NUCLEOTIDE SEQUENCE [LARGE SCALE GENOMIC DNA]</scope>
    <source>
        <strain evidence="1 2">Pla85_3_4</strain>
    </source>
</reference>
<organism evidence="1 2">
    <name type="scientific">Lignipirellula cremea</name>
    <dbReference type="NCBI Taxonomy" id="2528010"/>
    <lineage>
        <taxon>Bacteria</taxon>
        <taxon>Pseudomonadati</taxon>
        <taxon>Planctomycetota</taxon>
        <taxon>Planctomycetia</taxon>
        <taxon>Pirellulales</taxon>
        <taxon>Pirellulaceae</taxon>
        <taxon>Lignipirellula</taxon>
    </lineage>
</organism>
<evidence type="ECO:0000313" key="2">
    <source>
        <dbReference type="Proteomes" id="UP000317648"/>
    </source>
</evidence>
<accession>A0A518DYD4</accession>
<proteinExistence type="predicted"/>
<protein>
    <recommendedName>
        <fullName evidence="3">DUF5666 domain-containing protein</fullName>
    </recommendedName>
</protein>
<gene>
    <name evidence="1" type="ORF">Pla8534_46810</name>
</gene>
<name>A0A518DYD4_9BACT</name>
<evidence type="ECO:0000313" key="1">
    <source>
        <dbReference type="EMBL" id="QDU96859.1"/>
    </source>
</evidence>